<keyword evidence="2" id="KW-1185">Reference proteome</keyword>
<comment type="caution">
    <text evidence="1">The sequence shown here is derived from an EMBL/GenBank/DDBJ whole genome shotgun (WGS) entry which is preliminary data.</text>
</comment>
<sequence>MTVEKLRELRAIVILLNLNHENKPMKIYRSTEEKAKKISLRRLLSPFSHTA</sequence>
<accession>A0A2U0U4R5</accession>
<gene>
    <name evidence="1" type="ORF">C7379_11557</name>
</gene>
<organism evidence="1 2">
    <name type="scientific">Hallella colorans</name>
    <dbReference type="NCBI Taxonomy" id="1703337"/>
    <lineage>
        <taxon>Bacteria</taxon>
        <taxon>Pseudomonadati</taxon>
        <taxon>Bacteroidota</taxon>
        <taxon>Bacteroidia</taxon>
        <taxon>Bacteroidales</taxon>
        <taxon>Prevotellaceae</taxon>
        <taxon>Hallella</taxon>
    </lineage>
</organism>
<protein>
    <submittedName>
        <fullName evidence="1">Uncharacterized protein</fullName>
    </submittedName>
</protein>
<proteinExistence type="predicted"/>
<evidence type="ECO:0000313" key="1">
    <source>
        <dbReference type="EMBL" id="PVX51705.1"/>
    </source>
</evidence>
<dbReference type="AlphaFoldDB" id="A0A2U0U4R5"/>
<dbReference type="EMBL" id="QENY01000015">
    <property type="protein sequence ID" value="PVX51705.1"/>
    <property type="molecule type" value="Genomic_DNA"/>
</dbReference>
<evidence type="ECO:0000313" key="2">
    <source>
        <dbReference type="Proteomes" id="UP000245870"/>
    </source>
</evidence>
<dbReference type="Proteomes" id="UP000245870">
    <property type="component" value="Unassembled WGS sequence"/>
</dbReference>
<name>A0A2U0U4R5_9BACT</name>
<reference evidence="1 2" key="1">
    <citation type="submission" date="2018-05" db="EMBL/GenBank/DDBJ databases">
        <title>Genomic Encyclopedia of Type Strains, Phase IV (KMG-IV): sequencing the most valuable type-strain genomes for metagenomic binning, comparative biology and taxonomic classification.</title>
        <authorList>
            <person name="Goeker M."/>
        </authorList>
    </citation>
    <scope>NUCLEOTIDE SEQUENCE [LARGE SCALE GENOMIC DNA]</scope>
    <source>
        <strain evidence="1 2">DSM 100333</strain>
    </source>
</reference>